<feature type="transmembrane region" description="Helical" evidence="6">
    <location>
        <begin position="134"/>
        <end position="151"/>
    </location>
</feature>
<dbReference type="PANTHER" id="PTHR10231">
    <property type="entry name" value="NUCLEOTIDE-SUGAR TRANSMEMBRANE TRANSPORTER"/>
    <property type="match status" value="1"/>
</dbReference>
<accession>A0AAD5RWI2</accession>
<evidence type="ECO:0000256" key="3">
    <source>
        <dbReference type="ARBA" id="ARBA00022989"/>
    </source>
</evidence>
<comment type="subcellular location">
    <subcellularLocation>
        <location evidence="1">Membrane</location>
        <topology evidence="1">Multi-pass membrane protein</topology>
    </subcellularLocation>
</comment>
<gene>
    <name evidence="7" type="ORF">MKZ38_007408</name>
</gene>
<keyword evidence="2 6" id="KW-0812">Transmembrane</keyword>
<protein>
    <submittedName>
        <fullName evidence="7">Nucleotide-sugar transporter</fullName>
    </submittedName>
</protein>
<evidence type="ECO:0000256" key="6">
    <source>
        <dbReference type="SAM" id="Phobius"/>
    </source>
</evidence>
<evidence type="ECO:0000256" key="5">
    <source>
        <dbReference type="SAM" id="MobiDB-lite"/>
    </source>
</evidence>
<proteinExistence type="predicted"/>
<feature type="compositionally biased region" description="Basic residues" evidence="5">
    <location>
        <begin position="449"/>
        <end position="465"/>
    </location>
</feature>
<dbReference type="InterPro" id="IPR037185">
    <property type="entry name" value="EmrE-like"/>
</dbReference>
<feature type="transmembrane region" description="Helical" evidence="6">
    <location>
        <begin position="373"/>
        <end position="390"/>
    </location>
</feature>
<feature type="transmembrane region" description="Helical" evidence="6">
    <location>
        <begin position="160"/>
        <end position="177"/>
    </location>
</feature>
<reference evidence="7" key="1">
    <citation type="submission" date="2022-07" db="EMBL/GenBank/DDBJ databases">
        <title>Draft genome sequence of Zalerion maritima ATCC 34329, a (micro)plastics degrading marine fungus.</title>
        <authorList>
            <person name="Paco A."/>
            <person name="Goncalves M.F.M."/>
            <person name="Rocha-Santos T.A.P."/>
            <person name="Alves A."/>
        </authorList>
    </citation>
    <scope>NUCLEOTIDE SEQUENCE</scope>
    <source>
        <strain evidence="7">ATCC 34329</strain>
    </source>
</reference>
<feature type="transmembrane region" description="Helical" evidence="6">
    <location>
        <begin position="319"/>
        <end position="343"/>
    </location>
</feature>
<name>A0AAD5RWI2_9PEZI</name>
<feature type="region of interest" description="Disordered" evidence="5">
    <location>
        <begin position="399"/>
        <end position="465"/>
    </location>
</feature>
<dbReference type="InterPro" id="IPR007271">
    <property type="entry name" value="Nuc_sug_transpt"/>
</dbReference>
<dbReference type="Pfam" id="PF04142">
    <property type="entry name" value="Nuc_sug_transp"/>
    <property type="match status" value="1"/>
</dbReference>
<organism evidence="7 8">
    <name type="scientific">Zalerion maritima</name>
    <dbReference type="NCBI Taxonomy" id="339359"/>
    <lineage>
        <taxon>Eukaryota</taxon>
        <taxon>Fungi</taxon>
        <taxon>Dikarya</taxon>
        <taxon>Ascomycota</taxon>
        <taxon>Pezizomycotina</taxon>
        <taxon>Sordariomycetes</taxon>
        <taxon>Lulworthiomycetidae</taxon>
        <taxon>Lulworthiales</taxon>
        <taxon>Lulworthiaceae</taxon>
        <taxon>Zalerion</taxon>
    </lineage>
</organism>
<dbReference type="EMBL" id="JAKWBI020000047">
    <property type="protein sequence ID" value="KAJ2904667.1"/>
    <property type="molecule type" value="Genomic_DNA"/>
</dbReference>
<dbReference type="NCBIfam" id="TIGR00803">
    <property type="entry name" value="nst"/>
    <property type="match status" value="2"/>
</dbReference>
<dbReference type="GO" id="GO:0000139">
    <property type="term" value="C:Golgi membrane"/>
    <property type="evidence" value="ECO:0007669"/>
    <property type="project" value="InterPro"/>
</dbReference>
<dbReference type="PIRSF" id="PIRSF005799">
    <property type="entry name" value="UDP-gal_transpt"/>
    <property type="match status" value="1"/>
</dbReference>
<dbReference type="Proteomes" id="UP001201980">
    <property type="component" value="Unassembled WGS sequence"/>
</dbReference>
<feature type="compositionally biased region" description="Polar residues" evidence="5">
    <location>
        <begin position="417"/>
        <end position="428"/>
    </location>
</feature>
<dbReference type="SUPFAM" id="SSF103481">
    <property type="entry name" value="Multidrug resistance efflux transporter EmrE"/>
    <property type="match status" value="1"/>
</dbReference>
<evidence type="ECO:0000313" key="8">
    <source>
        <dbReference type="Proteomes" id="UP001201980"/>
    </source>
</evidence>
<dbReference type="AlphaFoldDB" id="A0AAD5RWI2"/>
<sequence length="465" mass="50996">MGIFDVGSKGGATFFGLPAKPVSLLTLTIQNSALMLLMHYSRVMPPSGDHRYFTSTAVFLNELLKLSFSLTLCIYEASRLLAPSTPATVLFQQIYNNVFSSDSWKLAIPAALYTVQNLLQYVAVSNLDAVHFQVLYQLKILTTAIFSVVLLRRPLGPKRWLALVILTIGVAIVSLPPDDSINKLLFHDMSDHFFPRSMHELGTVAMDIPDVARELTKRGFEGVKEIVKRSATYQGIQEDFDSSLAMNYSLGVLAVVGSAMLSGLTGVYFEKVLKDPSAPVSVWTRNVQLSLFSLLPSFVLILAYDGADIAEHGFFDGYNIVVWTTVIFQAAGGILVSLVLNYADNILKNFATSISILISFVCSIVIFEFEATFSFLVGMVLVLGATFLYGNPERKRTRPPPISIGSFERRVGGGSGTTPFSETPSTGKYLSVEPLQAVSTSRPSSPNPIRHHSRVHSARGKKFDE</sequence>
<feature type="transmembrane region" description="Helical" evidence="6">
    <location>
        <begin position="350"/>
        <end position="367"/>
    </location>
</feature>
<feature type="transmembrane region" description="Helical" evidence="6">
    <location>
        <begin position="289"/>
        <end position="307"/>
    </location>
</feature>
<keyword evidence="8" id="KW-1185">Reference proteome</keyword>
<evidence type="ECO:0000313" key="7">
    <source>
        <dbReference type="EMBL" id="KAJ2904667.1"/>
    </source>
</evidence>
<comment type="caution">
    <text evidence="7">The sequence shown here is derived from an EMBL/GenBank/DDBJ whole genome shotgun (WGS) entry which is preliminary data.</text>
</comment>
<evidence type="ECO:0000256" key="2">
    <source>
        <dbReference type="ARBA" id="ARBA00022692"/>
    </source>
</evidence>
<keyword evidence="3 6" id="KW-1133">Transmembrane helix</keyword>
<evidence type="ECO:0000256" key="1">
    <source>
        <dbReference type="ARBA" id="ARBA00004141"/>
    </source>
</evidence>
<evidence type="ECO:0000256" key="4">
    <source>
        <dbReference type="ARBA" id="ARBA00023136"/>
    </source>
</evidence>
<feature type="transmembrane region" description="Helical" evidence="6">
    <location>
        <begin position="248"/>
        <end position="269"/>
    </location>
</feature>
<dbReference type="GO" id="GO:0015165">
    <property type="term" value="F:pyrimidine nucleotide-sugar transmembrane transporter activity"/>
    <property type="evidence" value="ECO:0007669"/>
    <property type="project" value="InterPro"/>
</dbReference>
<keyword evidence="4 6" id="KW-0472">Membrane</keyword>